<dbReference type="SMART" id="SM00996">
    <property type="entry name" value="AdoHcyase"/>
    <property type="match status" value="1"/>
</dbReference>
<feature type="binding site" evidence="5 6">
    <location>
        <position position="235"/>
    </location>
    <ligand>
        <name>NAD(+)</name>
        <dbReference type="ChEBI" id="CHEBI:57540"/>
    </ligand>
</feature>
<evidence type="ECO:0000256" key="5">
    <source>
        <dbReference type="HAMAP-Rule" id="MF_00563"/>
    </source>
</evidence>
<sequence length="411" mass="45101">MSIIRDINLAPVGHQKIEWVKKYMPVLNYLKNELKEKKPFVGKKITMSIHLEAKTAYLALVLKELGAEVAVTGSNPLSTQDEIAAALVDQGLEVYAWHGATAEEYEEHLIKALEFKPDIIIDDGGDLVHILHNVRPELAEKVIGGAEETTTGVHRLRILEKNNALKFPMIAVNDAFTKHMFDNRYGTGESSLTALMANTNLLIAGKNFVVAGYGWCGKGVAQKARGLGARVIVTEVNPVRALEAYMDGFEVTDSLTAAKIGDIFVTVTGCKDVFRAKHFAVMKDGAILANAGHFNVEINLDELQEMAVAVSEVRPNIKGYLLADGRQLNVIAEGRLVNLAAGQGHPAEIMDLSFSLQLLSALYLLEKQGVLSPKVYNLPQELDEKVAYYKLKSLNIEIDSLTADQRAYLFG</sequence>
<dbReference type="Gene3D" id="3.40.50.720">
    <property type="entry name" value="NAD(P)-binding Rossmann-like Domain"/>
    <property type="match status" value="1"/>
</dbReference>
<comment type="pathway">
    <text evidence="5 7">Amino-acid biosynthesis; L-homocysteine biosynthesis; L-homocysteine from S-adenosyl-L-homocysteine: step 1/1.</text>
</comment>
<dbReference type="NCBIfam" id="TIGR00936">
    <property type="entry name" value="ahcY"/>
    <property type="match status" value="1"/>
</dbReference>
<comment type="catalytic activity">
    <reaction evidence="5 7">
        <text>S-adenosyl-L-homocysteine + H2O = L-homocysteine + adenosine</text>
        <dbReference type="Rhea" id="RHEA:21708"/>
        <dbReference type="ChEBI" id="CHEBI:15377"/>
        <dbReference type="ChEBI" id="CHEBI:16335"/>
        <dbReference type="ChEBI" id="CHEBI:57856"/>
        <dbReference type="ChEBI" id="CHEBI:58199"/>
        <dbReference type="EC" id="3.13.2.1"/>
    </reaction>
</comment>
<dbReference type="InterPro" id="IPR042172">
    <property type="entry name" value="Adenosylhomocyst_ase-like_sf"/>
</dbReference>
<gene>
    <name evidence="5" type="primary">ahcY</name>
    <name evidence="10" type="ORF">cpu_21930</name>
</gene>
<comment type="caution">
    <text evidence="10">The sequence shown here is derived from an EMBL/GenBank/DDBJ whole genome shotgun (WGS) entry which is preliminary data.</text>
</comment>
<dbReference type="EC" id="3.13.2.1" evidence="5"/>
<dbReference type="HAMAP" id="MF_00563">
    <property type="entry name" value="AdoHcyase"/>
    <property type="match status" value="1"/>
</dbReference>
<comment type="function">
    <text evidence="5">May play a key role in the regulation of the intracellular concentration of adenosylhomocysteine.</text>
</comment>
<dbReference type="PANTHER" id="PTHR23420:SF0">
    <property type="entry name" value="ADENOSYLHOMOCYSTEINASE"/>
    <property type="match status" value="1"/>
</dbReference>
<evidence type="ECO:0000313" key="11">
    <source>
        <dbReference type="Proteomes" id="UP000187485"/>
    </source>
</evidence>
<dbReference type="PROSITE" id="PS00739">
    <property type="entry name" value="ADOHCYASE_2"/>
    <property type="match status" value="1"/>
</dbReference>
<comment type="caution">
    <text evidence="5">Lacks conserved residue(s) required for the propagation of feature annotation.</text>
</comment>
<evidence type="ECO:0000256" key="7">
    <source>
        <dbReference type="RuleBase" id="RU000548"/>
    </source>
</evidence>
<dbReference type="InterPro" id="IPR020082">
    <property type="entry name" value="S-Ado-L-homoCys_hydrolase_CS"/>
</dbReference>
<dbReference type="AlphaFoldDB" id="A0A1L8CXQ9"/>
<organism evidence="10 11">
    <name type="scientific">Carboxydothermus pertinax</name>
    <dbReference type="NCBI Taxonomy" id="870242"/>
    <lineage>
        <taxon>Bacteria</taxon>
        <taxon>Bacillati</taxon>
        <taxon>Bacillota</taxon>
        <taxon>Clostridia</taxon>
        <taxon>Thermoanaerobacterales</taxon>
        <taxon>Thermoanaerobacteraceae</taxon>
        <taxon>Carboxydothermus</taxon>
    </lineage>
</organism>
<dbReference type="UniPathway" id="UPA00314">
    <property type="reaction ID" value="UER00076"/>
</dbReference>
<keyword evidence="2 5" id="KW-0554">One-carbon metabolism</keyword>
<dbReference type="GO" id="GO:0071269">
    <property type="term" value="P:L-homocysteine biosynthetic process"/>
    <property type="evidence" value="ECO:0007669"/>
    <property type="project" value="UniProtKB-UniRule"/>
</dbReference>
<keyword evidence="4 5" id="KW-0520">NAD</keyword>
<dbReference type="GO" id="GO:0006730">
    <property type="term" value="P:one-carbon metabolic process"/>
    <property type="evidence" value="ECO:0007669"/>
    <property type="project" value="UniProtKB-UniRule"/>
</dbReference>
<dbReference type="PANTHER" id="PTHR23420">
    <property type="entry name" value="ADENOSYLHOMOCYSTEINASE"/>
    <property type="match status" value="1"/>
</dbReference>
<evidence type="ECO:0000313" key="10">
    <source>
        <dbReference type="EMBL" id="GAV23683.1"/>
    </source>
</evidence>
<dbReference type="GO" id="GO:0033353">
    <property type="term" value="P:S-adenosylmethionine cycle"/>
    <property type="evidence" value="ECO:0007669"/>
    <property type="project" value="TreeGrafter"/>
</dbReference>
<dbReference type="NCBIfam" id="NF004005">
    <property type="entry name" value="PRK05476.2-3"/>
    <property type="match status" value="1"/>
</dbReference>
<dbReference type="GO" id="GO:0004013">
    <property type="term" value="F:adenosylhomocysteinase activity"/>
    <property type="evidence" value="ECO:0007669"/>
    <property type="project" value="UniProtKB-UniRule"/>
</dbReference>
<dbReference type="Proteomes" id="UP000187485">
    <property type="component" value="Unassembled WGS sequence"/>
</dbReference>
<evidence type="ECO:0000259" key="9">
    <source>
        <dbReference type="SMART" id="SM00997"/>
    </source>
</evidence>
<keyword evidence="5" id="KW-0963">Cytoplasm</keyword>
<dbReference type="Gene3D" id="3.40.50.1480">
    <property type="entry name" value="Adenosylhomocysteinase-like"/>
    <property type="match status" value="1"/>
</dbReference>
<dbReference type="Pfam" id="PF05221">
    <property type="entry name" value="AdoHcyase"/>
    <property type="match status" value="2"/>
</dbReference>
<evidence type="ECO:0000256" key="3">
    <source>
        <dbReference type="ARBA" id="ARBA00022801"/>
    </source>
</evidence>
<dbReference type="SUPFAM" id="SSF52283">
    <property type="entry name" value="Formate/glycerate dehydrogenase catalytic domain-like"/>
    <property type="match status" value="1"/>
</dbReference>
<proteinExistence type="inferred from homology"/>
<feature type="binding site" evidence="6">
    <location>
        <position position="345"/>
    </location>
    <ligand>
        <name>NAD(+)</name>
        <dbReference type="ChEBI" id="CHEBI:57540"/>
    </ligand>
</feature>
<evidence type="ECO:0000256" key="6">
    <source>
        <dbReference type="PIRSR" id="PIRSR001109-2"/>
    </source>
</evidence>
<dbReference type="Pfam" id="PF00670">
    <property type="entry name" value="AdoHcyase_NAD"/>
    <property type="match status" value="1"/>
</dbReference>
<dbReference type="InterPro" id="IPR036291">
    <property type="entry name" value="NAD(P)-bd_dom_sf"/>
</dbReference>
<dbReference type="InterPro" id="IPR015878">
    <property type="entry name" value="Ado_hCys_hydrolase_NAD-bd"/>
</dbReference>
<dbReference type="CDD" id="cd00401">
    <property type="entry name" value="SAHH"/>
    <property type="match status" value="1"/>
</dbReference>
<evidence type="ECO:0000256" key="8">
    <source>
        <dbReference type="RuleBase" id="RU004166"/>
    </source>
</evidence>
<feature type="binding site" evidence="5 6">
    <location>
        <begin position="149"/>
        <end position="151"/>
    </location>
    <ligand>
        <name>NAD(+)</name>
        <dbReference type="ChEBI" id="CHEBI:57540"/>
    </ligand>
</feature>
<comment type="cofactor">
    <cofactor evidence="5 6 7">
        <name>NAD(+)</name>
        <dbReference type="ChEBI" id="CHEBI:57540"/>
    </cofactor>
    <text evidence="5 6 7">Binds 1 NAD(+) per subunit.</text>
</comment>
<feature type="binding site" evidence="5">
    <location>
        <position position="123"/>
    </location>
    <ligand>
        <name>substrate</name>
    </ligand>
</feature>
<feature type="binding site" evidence="5">
    <location>
        <position position="148"/>
    </location>
    <ligand>
        <name>substrate</name>
    </ligand>
</feature>
<feature type="binding site" evidence="6">
    <location>
        <begin position="214"/>
        <end position="219"/>
    </location>
    <ligand>
        <name>NAD(+)</name>
        <dbReference type="ChEBI" id="CHEBI:57540"/>
    </ligand>
</feature>
<name>A0A1L8CXQ9_9THEO</name>
<dbReference type="GO" id="GO:0005829">
    <property type="term" value="C:cytosol"/>
    <property type="evidence" value="ECO:0007669"/>
    <property type="project" value="TreeGrafter"/>
</dbReference>
<dbReference type="SUPFAM" id="SSF51735">
    <property type="entry name" value="NAD(P)-binding Rossmann-fold domains"/>
    <property type="match status" value="1"/>
</dbReference>
<feature type="binding site" evidence="5">
    <location>
        <begin position="212"/>
        <end position="217"/>
    </location>
    <ligand>
        <name>NAD(+)</name>
        <dbReference type="ChEBI" id="CHEBI:57540"/>
    </ligand>
</feature>
<feature type="domain" description="S-adenosyl-L-homocysteine hydrolase NAD binding" evidence="9">
    <location>
        <begin position="183"/>
        <end position="344"/>
    </location>
</feature>
<dbReference type="RefSeq" id="WP_075860074.1">
    <property type="nucleotide sequence ID" value="NZ_BDJK01000055.1"/>
</dbReference>
<feature type="binding site" evidence="5">
    <location>
        <position position="178"/>
    </location>
    <ligand>
        <name>substrate</name>
    </ligand>
</feature>
<protein>
    <recommendedName>
        <fullName evidence="5">Adenosylhomocysteinase</fullName>
        <ecNumber evidence="5">3.13.2.1</ecNumber>
    </recommendedName>
    <alternativeName>
        <fullName evidence="5">S-adenosyl-L-homocysteine hydrolase</fullName>
        <shortName evidence="5">AdoHcyase</shortName>
    </alternativeName>
</protein>
<feature type="binding site" evidence="5">
    <location>
        <position position="183"/>
    </location>
    <ligand>
        <name>NAD(+)</name>
        <dbReference type="ChEBI" id="CHEBI:57540"/>
    </ligand>
</feature>
<dbReference type="PIRSF" id="PIRSF001109">
    <property type="entry name" value="Ad_hcy_hydrolase"/>
    <property type="match status" value="1"/>
</dbReference>
<keyword evidence="11" id="KW-1185">Reference proteome</keyword>
<evidence type="ECO:0000256" key="4">
    <source>
        <dbReference type="ARBA" id="ARBA00023027"/>
    </source>
</evidence>
<dbReference type="STRING" id="870242.cpu_21930"/>
<feature type="binding site" evidence="5 6">
    <location>
        <begin position="291"/>
        <end position="293"/>
    </location>
    <ligand>
        <name>NAD(+)</name>
        <dbReference type="ChEBI" id="CHEBI:57540"/>
    </ligand>
</feature>
<evidence type="ECO:0000256" key="1">
    <source>
        <dbReference type="ARBA" id="ARBA00007122"/>
    </source>
</evidence>
<comment type="similarity">
    <text evidence="1 5 8">Belongs to the adenosylhomocysteinase family.</text>
</comment>
<keyword evidence="3 5" id="KW-0378">Hydrolase</keyword>
<feature type="binding site" evidence="5 6">
    <location>
        <position position="338"/>
    </location>
    <ligand>
        <name>NAD(+)</name>
        <dbReference type="ChEBI" id="CHEBI:57540"/>
    </ligand>
</feature>
<evidence type="ECO:0000256" key="2">
    <source>
        <dbReference type="ARBA" id="ARBA00022563"/>
    </source>
</evidence>
<accession>A0A1L8CXQ9</accession>
<feature type="binding site" evidence="5">
    <location>
        <position position="182"/>
    </location>
    <ligand>
        <name>substrate</name>
    </ligand>
</feature>
<dbReference type="FunFam" id="3.40.50.720:FF:000004">
    <property type="entry name" value="Adenosylhomocysteinase"/>
    <property type="match status" value="1"/>
</dbReference>
<reference evidence="11" key="1">
    <citation type="submission" date="2016-12" db="EMBL/GenBank/DDBJ databases">
        <title>Draft Genome Sequences od Carboxydothermus pertinax and islandicus, Hydrogenogenic Carboxydotrophic Bacteria.</title>
        <authorList>
            <person name="Fukuyama Y."/>
            <person name="Ohmae K."/>
            <person name="Yoneda Y."/>
            <person name="Yoshida T."/>
            <person name="Sako Y."/>
        </authorList>
    </citation>
    <scope>NUCLEOTIDE SEQUENCE [LARGE SCALE GENOMIC DNA]</scope>
    <source>
        <strain evidence="11">Ug1</strain>
    </source>
</reference>
<dbReference type="SMART" id="SM00997">
    <property type="entry name" value="AdoHcyase_NAD"/>
    <property type="match status" value="1"/>
</dbReference>
<dbReference type="InterPro" id="IPR000043">
    <property type="entry name" value="Adenosylhomocysteinase-like"/>
</dbReference>
<comment type="subcellular location">
    <subcellularLocation>
        <location evidence="5">Cytoplasm</location>
    </subcellularLocation>
</comment>
<dbReference type="EMBL" id="BDJK01000055">
    <property type="protein sequence ID" value="GAV23683.1"/>
    <property type="molecule type" value="Genomic_DNA"/>
</dbReference>